<dbReference type="InterPro" id="IPR014756">
    <property type="entry name" value="Ig_E-set"/>
</dbReference>
<dbReference type="InterPro" id="IPR013783">
    <property type="entry name" value="Ig-like_fold"/>
</dbReference>
<reference evidence="2 3" key="1">
    <citation type="submission" date="2024-09" db="EMBL/GenBank/DDBJ databases">
        <authorList>
            <person name="D'Angelo T."/>
        </authorList>
    </citation>
    <scope>NUCLEOTIDE SEQUENCE [LARGE SCALE GENOMIC DNA]</scope>
    <source>
        <strain evidence="2">SAG AM-311-F02</strain>
    </source>
</reference>
<dbReference type="Pfam" id="PF13860">
    <property type="entry name" value="FlgD_ig"/>
    <property type="match status" value="1"/>
</dbReference>
<comment type="caution">
    <text evidence="2">The sequence shown here is derived from an EMBL/GenBank/DDBJ whole genome shotgun (WGS) entry which is preliminary data.</text>
</comment>
<dbReference type="SUPFAM" id="SSF81296">
    <property type="entry name" value="E set domains"/>
    <property type="match status" value="1"/>
</dbReference>
<sequence>MASALQTYVHKALRRGHQPYHKVWSNREAAMNYQGRSRMFLKVFLLVLVAVAFSSAGVQAGWLSQIRLTNAPHASYLSSNNARCLAAGNEGTLHLVWYDYRDGDGDVYYNKFDGVTWGTETALTTNGTASEYPSIAADESGRLHVVWIDNLGGGPDVYYKMFDGMGWSDAEALTVGAASCEEPCIAVDGPGHVHVVWRNYRDGAWGIYYRVFDGVTWSAEENLTDPACYPRHASIAADDSQHLHVVWEDYRDLNWEIYYKRFDGTSWGADLRLTDDPGLSENPSAVVDSYGSIHVFWGDTRDGESAVYHKVFDGVAWSGDESVVEPFWNASAPVADAGDSGIVHLAWHDVGGYGDKEIYYRKFDGMSWGAIEPISQVPDASKNPMIAVDSDGHPHIVWHDQRHGNFEIYWRSSYLLPAPVFVSISPDTGLSYDEVHVSDLAGQNFFVWADVRLQRAGEDDIVASDVVVESSTRITCDLDLFGAIPGDWDVVVMNQDSQSVTVPSGFEVLPVPTPDIVSIVPSTGIAYESVHITSLSGGGFSSSPSVCLEKAGEESVRALNVVVESPSQITCDFSLGSIAAGTWDVVVTNRDGQKDVLLSGFEVMEGMWSEDLRLTYSGSSSSTSGPNGRSIASDHLGNLHVVWHDDRDGNWEIYYKKYDGTSWGQDERLTDAADQSLHAAIAAGAGGVLHVVWDDYRDGNLEIYYKRYDGSAWLADERLTTDAGDSEYPSIATGQAGRVYVVWMDDRAGQSQIYMKTHDGSIWSSDESIAPALERCGTPAVAVDSIGHVHVAWYNDGVTAGDHLYYQKFDGISWSATETLEAASSIYFPSIAVDGKGCVHVAWHDGRHYYSGYGYEIFYRRFNGTSWDPVERITEAALNSVNASVAADDSGNVHIVWAEKRDGNNEIYYKTHDGDAWGLDIRLTRASNESARPNLAVASDGSLHVLWQDKRHGLAEIYYKTRAAGDLAGIPERDLAGRGISRMTIAPSPTRESARITFGLRSMAEIRIAVLDIRGRLVSTLSRGLYPSGTHSITWKGCDEQGSKVAPGVYFIRLQACDSQATRKIVLLR</sequence>
<gene>
    <name evidence="2" type="ORF">ACFL2Z_03725</name>
</gene>
<feature type="domain" description="FlgD/Vpr Ig-like" evidence="1">
    <location>
        <begin position="994"/>
        <end position="1056"/>
    </location>
</feature>
<dbReference type="Gene3D" id="2.120.10.70">
    <property type="entry name" value="Fucose-specific lectin"/>
    <property type="match status" value="2"/>
</dbReference>
<dbReference type="PANTHER" id="PTHR36842:SF1">
    <property type="entry name" value="PROTEIN TOLB"/>
    <property type="match status" value="1"/>
</dbReference>
<proteinExistence type="predicted"/>
<evidence type="ECO:0000313" key="2">
    <source>
        <dbReference type="EMBL" id="MFC1800003.1"/>
    </source>
</evidence>
<evidence type="ECO:0000259" key="1">
    <source>
        <dbReference type="Pfam" id="PF13860"/>
    </source>
</evidence>
<dbReference type="Proteomes" id="UP001594288">
    <property type="component" value="Unassembled WGS sequence"/>
</dbReference>
<name>A0ABV6YPK8_UNCEI</name>
<dbReference type="InterPro" id="IPR036278">
    <property type="entry name" value="Sialidase_sf"/>
</dbReference>
<dbReference type="EMBL" id="JBHPEI010000052">
    <property type="protein sequence ID" value="MFC1800003.1"/>
    <property type="molecule type" value="Genomic_DNA"/>
</dbReference>
<protein>
    <submittedName>
        <fullName evidence="2">FlgD immunoglobulin-like domain containing protein</fullName>
    </submittedName>
</protein>
<evidence type="ECO:0000313" key="3">
    <source>
        <dbReference type="Proteomes" id="UP001594288"/>
    </source>
</evidence>
<keyword evidence="3" id="KW-1185">Reference proteome</keyword>
<dbReference type="Gene3D" id="2.60.40.4070">
    <property type="match status" value="1"/>
</dbReference>
<dbReference type="InterPro" id="IPR025965">
    <property type="entry name" value="FlgD/Vpr_Ig-like"/>
</dbReference>
<organism evidence="2 3">
    <name type="scientific">Eiseniibacteriota bacterium</name>
    <dbReference type="NCBI Taxonomy" id="2212470"/>
    <lineage>
        <taxon>Bacteria</taxon>
        <taxon>Candidatus Eiseniibacteriota</taxon>
    </lineage>
</organism>
<dbReference type="SUPFAM" id="SSF89372">
    <property type="entry name" value="Fucose-specific lectin"/>
    <property type="match status" value="2"/>
</dbReference>
<accession>A0ABV6YPK8</accession>
<dbReference type="Gene3D" id="2.60.40.10">
    <property type="entry name" value="Immunoglobulins"/>
    <property type="match status" value="1"/>
</dbReference>
<dbReference type="SUPFAM" id="SSF50939">
    <property type="entry name" value="Sialidases"/>
    <property type="match status" value="2"/>
</dbReference>
<dbReference type="PANTHER" id="PTHR36842">
    <property type="entry name" value="PROTEIN TOLB HOMOLOG"/>
    <property type="match status" value="1"/>
</dbReference>